<protein>
    <submittedName>
        <fullName evidence="3">Uncharacterized protein</fullName>
    </submittedName>
</protein>
<keyword evidence="2" id="KW-1133">Transmembrane helix</keyword>
<feature type="region of interest" description="Disordered" evidence="1">
    <location>
        <begin position="249"/>
        <end position="312"/>
    </location>
</feature>
<proteinExistence type="predicted"/>
<feature type="transmembrane region" description="Helical" evidence="2">
    <location>
        <begin position="96"/>
        <end position="121"/>
    </location>
</feature>
<feature type="transmembrane region" description="Helical" evidence="2">
    <location>
        <begin position="53"/>
        <end position="75"/>
    </location>
</feature>
<dbReference type="PANTHER" id="PTHR35041">
    <property type="entry name" value="MEDIATOR OF RNA POLYMERASE II TRANSCRIPTION SUBUNIT 1"/>
    <property type="match status" value="1"/>
</dbReference>
<feature type="compositionally biased region" description="Basic and acidic residues" evidence="1">
    <location>
        <begin position="265"/>
        <end position="279"/>
    </location>
</feature>
<dbReference type="PANTHER" id="PTHR35041:SF3">
    <property type="entry name" value="FORMYLMETHIONINE DEFORMYLASE-LIKE PROTEIN"/>
    <property type="match status" value="1"/>
</dbReference>
<feature type="transmembrane region" description="Helical" evidence="2">
    <location>
        <begin position="155"/>
        <end position="177"/>
    </location>
</feature>
<dbReference type="EMBL" id="JAVHNR010000008">
    <property type="protein sequence ID" value="KAK6335186.1"/>
    <property type="molecule type" value="Genomic_DNA"/>
</dbReference>
<keyword evidence="2" id="KW-0472">Membrane</keyword>
<organism evidence="3 4">
    <name type="scientific">Orbilia javanica</name>
    <dbReference type="NCBI Taxonomy" id="47235"/>
    <lineage>
        <taxon>Eukaryota</taxon>
        <taxon>Fungi</taxon>
        <taxon>Dikarya</taxon>
        <taxon>Ascomycota</taxon>
        <taxon>Pezizomycotina</taxon>
        <taxon>Orbiliomycetes</taxon>
        <taxon>Orbiliales</taxon>
        <taxon>Orbiliaceae</taxon>
        <taxon>Orbilia</taxon>
    </lineage>
</organism>
<reference evidence="3 4" key="1">
    <citation type="submission" date="2019-10" db="EMBL/GenBank/DDBJ databases">
        <authorList>
            <person name="Palmer J.M."/>
        </authorList>
    </citation>
    <scope>NUCLEOTIDE SEQUENCE [LARGE SCALE GENOMIC DNA]</scope>
    <source>
        <strain evidence="3 4">TWF718</strain>
    </source>
</reference>
<sequence>MSLITVLSMFGGLVAGIAVAVGHHFFYLNHDGNPVGGSVDQEWVLRIGTGFTFLVRFFYSFSLGTILVQLFWGSFQSTLGTTIRTVDKAFEIRTSPVALFDLGFWVFSPMMVFHGIVYWLLPLALVISPSSLTIALRRNSDGPELVYEYHRRNLFIAYLIPSVLVFVGCIVGVINVIGSTRSYSNTLSTVIRTSRNEALDRIIEPTDRSGGNPTPGRLARTKVRLAVLYGTSVALDGENFAIEIVGSTSGNMTNNRARHTSRGGIQEEERRLGVQRVEDRDSELEDLSTVESQGHHRGISNTKDQPISLAGR</sequence>
<keyword evidence="2" id="KW-0812">Transmembrane</keyword>
<comment type="caution">
    <text evidence="3">The sequence shown here is derived from an EMBL/GenBank/DDBJ whole genome shotgun (WGS) entry which is preliminary data.</text>
</comment>
<evidence type="ECO:0000256" key="1">
    <source>
        <dbReference type="SAM" id="MobiDB-lite"/>
    </source>
</evidence>
<evidence type="ECO:0000313" key="3">
    <source>
        <dbReference type="EMBL" id="KAK6335186.1"/>
    </source>
</evidence>
<name>A0AAN8REK0_9PEZI</name>
<evidence type="ECO:0000256" key="2">
    <source>
        <dbReference type="SAM" id="Phobius"/>
    </source>
</evidence>
<keyword evidence="4" id="KW-1185">Reference proteome</keyword>
<dbReference type="Proteomes" id="UP001313282">
    <property type="component" value="Unassembled WGS sequence"/>
</dbReference>
<accession>A0AAN8REK0</accession>
<evidence type="ECO:0000313" key="4">
    <source>
        <dbReference type="Proteomes" id="UP001313282"/>
    </source>
</evidence>
<dbReference type="AlphaFoldDB" id="A0AAN8REK0"/>
<gene>
    <name evidence="3" type="ORF">TWF718_010623</name>
</gene>